<proteinExistence type="predicted"/>
<dbReference type="Proteomes" id="UP001152622">
    <property type="component" value="Chromosome 6"/>
</dbReference>
<dbReference type="AlphaFoldDB" id="A0A9Q1IWJ2"/>
<feature type="region of interest" description="Disordered" evidence="1">
    <location>
        <begin position="1"/>
        <end position="22"/>
    </location>
</feature>
<organism evidence="2 3">
    <name type="scientific">Synaphobranchus kaupii</name>
    <name type="common">Kaup's arrowtooth eel</name>
    <dbReference type="NCBI Taxonomy" id="118154"/>
    <lineage>
        <taxon>Eukaryota</taxon>
        <taxon>Metazoa</taxon>
        <taxon>Chordata</taxon>
        <taxon>Craniata</taxon>
        <taxon>Vertebrata</taxon>
        <taxon>Euteleostomi</taxon>
        <taxon>Actinopterygii</taxon>
        <taxon>Neopterygii</taxon>
        <taxon>Teleostei</taxon>
        <taxon>Anguilliformes</taxon>
        <taxon>Synaphobranchidae</taxon>
        <taxon>Synaphobranchus</taxon>
    </lineage>
</organism>
<name>A0A9Q1IWJ2_SYNKA</name>
<reference evidence="2" key="1">
    <citation type="journal article" date="2023" name="Science">
        <title>Genome structures resolve the early diversification of teleost fishes.</title>
        <authorList>
            <person name="Parey E."/>
            <person name="Louis A."/>
            <person name="Montfort J."/>
            <person name="Bouchez O."/>
            <person name="Roques C."/>
            <person name="Iampietro C."/>
            <person name="Lluch J."/>
            <person name="Castinel A."/>
            <person name="Donnadieu C."/>
            <person name="Desvignes T."/>
            <person name="Floi Bucao C."/>
            <person name="Jouanno E."/>
            <person name="Wen M."/>
            <person name="Mejri S."/>
            <person name="Dirks R."/>
            <person name="Jansen H."/>
            <person name="Henkel C."/>
            <person name="Chen W.J."/>
            <person name="Zahm M."/>
            <person name="Cabau C."/>
            <person name="Klopp C."/>
            <person name="Thompson A.W."/>
            <person name="Robinson-Rechavi M."/>
            <person name="Braasch I."/>
            <person name="Lecointre G."/>
            <person name="Bobe J."/>
            <person name="Postlethwait J.H."/>
            <person name="Berthelot C."/>
            <person name="Roest Crollius H."/>
            <person name="Guiguen Y."/>
        </authorList>
    </citation>
    <scope>NUCLEOTIDE SEQUENCE</scope>
    <source>
        <strain evidence="2">WJC10195</strain>
    </source>
</reference>
<gene>
    <name evidence="2" type="ORF">SKAU_G00192930</name>
</gene>
<accession>A0A9Q1IWJ2</accession>
<evidence type="ECO:0000313" key="2">
    <source>
        <dbReference type="EMBL" id="KAJ8356499.1"/>
    </source>
</evidence>
<evidence type="ECO:0000313" key="3">
    <source>
        <dbReference type="Proteomes" id="UP001152622"/>
    </source>
</evidence>
<dbReference type="EMBL" id="JAINUF010000006">
    <property type="protein sequence ID" value="KAJ8356499.1"/>
    <property type="molecule type" value="Genomic_DNA"/>
</dbReference>
<keyword evidence="3" id="KW-1185">Reference proteome</keyword>
<protein>
    <submittedName>
        <fullName evidence="2">Uncharacterized protein</fullName>
    </submittedName>
</protein>
<evidence type="ECO:0000256" key="1">
    <source>
        <dbReference type="SAM" id="MobiDB-lite"/>
    </source>
</evidence>
<comment type="caution">
    <text evidence="2">The sequence shown here is derived from an EMBL/GenBank/DDBJ whole genome shotgun (WGS) entry which is preliminary data.</text>
</comment>
<sequence length="99" mass="11611">MSNEVHGRHGSPYERSCGGEDGPSSLTKWRKLLPCKNPSWCKWDLRYTGDLQVYHSLAWEHLYWKTGRLHSRHFIKLTCFPSSCLLRSCDPPEMDKRAF</sequence>